<proteinExistence type="predicted"/>
<protein>
    <submittedName>
        <fullName evidence="1">Membrane protein YkoI</fullName>
    </submittedName>
</protein>
<organism evidence="1 2">
    <name type="scientific">Paeniglutamicibacter psychrophenolicus</name>
    <dbReference type="NCBI Taxonomy" id="257454"/>
    <lineage>
        <taxon>Bacteria</taxon>
        <taxon>Bacillati</taxon>
        <taxon>Actinomycetota</taxon>
        <taxon>Actinomycetes</taxon>
        <taxon>Micrococcales</taxon>
        <taxon>Micrococcaceae</taxon>
        <taxon>Paeniglutamicibacter</taxon>
    </lineage>
</organism>
<sequence length="102" mass="10967">MPSYRAQLNIMGLRPGHVPEAVMDAAVASLASGHHVDANQLDVVAGVPRITVRYTVEEDGNPDARAVSSAAAMRAAVENVAVTEKLVVLRRTKGRWIALRRP</sequence>
<accession>A0ABS4W7K9</accession>
<evidence type="ECO:0000313" key="1">
    <source>
        <dbReference type="EMBL" id="MBP2372181.1"/>
    </source>
</evidence>
<keyword evidence="2" id="KW-1185">Reference proteome</keyword>
<dbReference type="RefSeq" id="WP_209905529.1">
    <property type="nucleotide sequence ID" value="NZ_BAAAMI010000009.1"/>
</dbReference>
<dbReference type="Proteomes" id="UP000766570">
    <property type="component" value="Unassembled WGS sequence"/>
</dbReference>
<reference evidence="1 2" key="1">
    <citation type="submission" date="2021-03" db="EMBL/GenBank/DDBJ databases">
        <title>Sequencing the genomes of 1000 actinobacteria strains.</title>
        <authorList>
            <person name="Klenk H.-P."/>
        </authorList>
    </citation>
    <scope>NUCLEOTIDE SEQUENCE [LARGE SCALE GENOMIC DNA]</scope>
    <source>
        <strain evidence="1 2">DSM 15454</strain>
    </source>
</reference>
<comment type="caution">
    <text evidence="1">The sequence shown here is derived from an EMBL/GenBank/DDBJ whole genome shotgun (WGS) entry which is preliminary data.</text>
</comment>
<gene>
    <name evidence="1" type="ORF">JOF46_000093</name>
</gene>
<name>A0ABS4W7K9_9MICC</name>
<dbReference type="EMBL" id="JAGIOE010000001">
    <property type="protein sequence ID" value="MBP2372181.1"/>
    <property type="molecule type" value="Genomic_DNA"/>
</dbReference>
<evidence type="ECO:0000313" key="2">
    <source>
        <dbReference type="Proteomes" id="UP000766570"/>
    </source>
</evidence>